<reference evidence="4" key="1">
    <citation type="submission" date="2017-02" db="EMBL/GenBank/DDBJ databases">
        <authorList>
            <person name="Varghese N."/>
            <person name="Submissions S."/>
        </authorList>
    </citation>
    <scope>NUCLEOTIDE SEQUENCE [LARGE SCALE GENOMIC DNA]</scope>
    <source>
        <strain evidence="4">DSM 22224</strain>
    </source>
</reference>
<dbReference type="AlphaFoldDB" id="A0A1T4NPN1"/>
<keyword evidence="4" id="KW-1185">Reference proteome</keyword>
<evidence type="ECO:0000256" key="1">
    <source>
        <dbReference type="ARBA" id="ARBA00022679"/>
    </source>
</evidence>
<dbReference type="PANTHER" id="PTHR46401">
    <property type="entry name" value="GLYCOSYLTRANSFERASE WBBK-RELATED"/>
    <property type="match status" value="1"/>
</dbReference>
<dbReference type="SUPFAM" id="SSF53756">
    <property type="entry name" value="UDP-Glycosyltransferase/glycogen phosphorylase"/>
    <property type="match status" value="1"/>
</dbReference>
<dbReference type="InterPro" id="IPR028098">
    <property type="entry name" value="Glyco_trans_4-like_N"/>
</dbReference>
<name>A0A1T4NPN1_9BACT</name>
<organism evidence="3 4">
    <name type="scientific">Chitinophaga eiseniae</name>
    <dbReference type="NCBI Taxonomy" id="634771"/>
    <lineage>
        <taxon>Bacteria</taxon>
        <taxon>Pseudomonadati</taxon>
        <taxon>Bacteroidota</taxon>
        <taxon>Chitinophagia</taxon>
        <taxon>Chitinophagales</taxon>
        <taxon>Chitinophagaceae</taxon>
        <taxon>Chitinophaga</taxon>
    </lineage>
</organism>
<dbReference type="GO" id="GO:0016757">
    <property type="term" value="F:glycosyltransferase activity"/>
    <property type="evidence" value="ECO:0007669"/>
    <property type="project" value="TreeGrafter"/>
</dbReference>
<dbReference type="STRING" id="634771.SAMN04488128_1011690"/>
<feature type="domain" description="Glycosyltransferase subfamily 4-like N-terminal" evidence="2">
    <location>
        <begin position="18"/>
        <end position="194"/>
    </location>
</feature>
<dbReference type="GO" id="GO:0009103">
    <property type="term" value="P:lipopolysaccharide biosynthetic process"/>
    <property type="evidence" value="ECO:0007669"/>
    <property type="project" value="TreeGrafter"/>
</dbReference>
<evidence type="ECO:0000313" key="3">
    <source>
        <dbReference type="EMBL" id="SJZ81194.1"/>
    </source>
</evidence>
<accession>A0A1T4NPN1</accession>
<evidence type="ECO:0000259" key="2">
    <source>
        <dbReference type="Pfam" id="PF13579"/>
    </source>
</evidence>
<sequence length="407" mass="45786">MRILYIHQYFAMPTSSGGTRSYDLATRFAKAGHKVVVVTTSSFLKQYTFTDTWTVMEVDGVELHVLNLEYSNKMSFAKRALTFVQFVAKSTMRVLKLQGDVVLATSTPITIAVPAMIKRTLHKVPYIFEVRDVWPEVPVAMGIINNKLLVSLLNRFEKRIYRRAAHIVPLSDDMKRSIEERTAVPVKKLSVIPNISEVVRFGKYDTGKSILSGLLGFTPEKTVLYAGTLGMVNGLRYLADLAAHMLRLDDSVKFVVFGDGMEKAALLKYAEEKGVLGNNLFFFDPVPKSQLSQLYYECTIASSFVIPVPELWANSANKFFDCLAAGRPILINHRGWQANVIEQENVGFVMHYDTADMPVEARRFAEYINDKPLLQQQQAKALLLAQQRYSLDIAAGAYLKILDHVVS</sequence>
<dbReference type="Pfam" id="PF13579">
    <property type="entry name" value="Glyco_trans_4_4"/>
    <property type="match status" value="1"/>
</dbReference>
<protein>
    <submittedName>
        <fullName evidence="3">Glycosyltransferase involved in cell wall bisynthesis</fullName>
    </submittedName>
</protein>
<dbReference type="Pfam" id="PF13692">
    <property type="entry name" value="Glyco_trans_1_4"/>
    <property type="match status" value="1"/>
</dbReference>
<evidence type="ECO:0000313" key="4">
    <source>
        <dbReference type="Proteomes" id="UP000190367"/>
    </source>
</evidence>
<dbReference type="EMBL" id="FUWZ01000001">
    <property type="protein sequence ID" value="SJZ81194.1"/>
    <property type="molecule type" value="Genomic_DNA"/>
</dbReference>
<gene>
    <name evidence="3" type="ORF">SAMN04488128_1011690</name>
</gene>
<dbReference type="PANTHER" id="PTHR46401:SF2">
    <property type="entry name" value="GLYCOSYLTRANSFERASE WBBK-RELATED"/>
    <property type="match status" value="1"/>
</dbReference>
<dbReference type="Proteomes" id="UP000190367">
    <property type="component" value="Unassembled WGS sequence"/>
</dbReference>
<keyword evidence="1 3" id="KW-0808">Transferase</keyword>
<dbReference type="Gene3D" id="3.40.50.2000">
    <property type="entry name" value="Glycogen Phosphorylase B"/>
    <property type="match status" value="2"/>
</dbReference>
<proteinExistence type="predicted"/>
<dbReference type="CDD" id="cd03794">
    <property type="entry name" value="GT4_WbuB-like"/>
    <property type="match status" value="1"/>
</dbReference>